<dbReference type="SUPFAM" id="SSF51206">
    <property type="entry name" value="cAMP-binding domain-like"/>
    <property type="match status" value="1"/>
</dbReference>
<dbReference type="InterPro" id="IPR018490">
    <property type="entry name" value="cNMP-bd_dom_sf"/>
</dbReference>
<dbReference type="Gene3D" id="2.60.120.10">
    <property type="entry name" value="Jelly Rolls"/>
    <property type="match status" value="1"/>
</dbReference>
<evidence type="ECO:0000256" key="3">
    <source>
        <dbReference type="ARBA" id="ARBA00023163"/>
    </source>
</evidence>
<dbReference type="CDD" id="cd00038">
    <property type="entry name" value="CAP_ED"/>
    <property type="match status" value="1"/>
</dbReference>
<keyword evidence="1" id="KW-0805">Transcription regulation</keyword>
<evidence type="ECO:0000313" key="6">
    <source>
        <dbReference type="EMBL" id="MDI9233302.1"/>
    </source>
</evidence>
<evidence type="ECO:0000256" key="2">
    <source>
        <dbReference type="ARBA" id="ARBA00023125"/>
    </source>
</evidence>
<dbReference type="PANTHER" id="PTHR24567:SF74">
    <property type="entry name" value="HTH-TYPE TRANSCRIPTIONAL REGULATOR ARCR"/>
    <property type="match status" value="1"/>
</dbReference>
<keyword evidence="7" id="KW-1185">Reference proteome</keyword>
<dbReference type="RefSeq" id="WP_283223700.1">
    <property type="nucleotide sequence ID" value="NZ_JASGBH010000003.1"/>
</dbReference>
<comment type="caution">
    <text evidence="6">The sequence shown here is derived from an EMBL/GenBank/DDBJ whole genome shotgun (WGS) entry which is preliminary data.</text>
</comment>
<gene>
    <name evidence="6" type="ORF">QLQ16_05555</name>
</gene>
<dbReference type="Pfam" id="PF13545">
    <property type="entry name" value="HTH_Crp_2"/>
    <property type="match status" value="1"/>
</dbReference>
<evidence type="ECO:0000259" key="5">
    <source>
        <dbReference type="PROSITE" id="PS51063"/>
    </source>
</evidence>
<dbReference type="InterPro" id="IPR036390">
    <property type="entry name" value="WH_DNA-bd_sf"/>
</dbReference>
<dbReference type="SUPFAM" id="SSF46785">
    <property type="entry name" value="Winged helix' DNA-binding domain"/>
    <property type="match status" value="1"/>
</dbReference>
<dbReference type="InterPro" id="IPR000014">
    <property type="entry name" value="PAS"/>
</dbReference>
<dbReference type="Proteomes" id="UP001431902">
    <property type="component" value="Unassembled WGS sequence"/>
</dbReference>
<keyword evidence="4" id="KW-0175">Coiled coil</keyword>
<keyword evidence="2" id="KW-0238">DNA-binding</keyword>
<dbReference type="Pfam" id="PF00027">
    <property type="entry name" value="cNMP_binding"/>
    <property type="match status" value="1"/>
</dbReference>
<dbReference type="SMART" id="SM00419">
    <property type="entry name" value="HTH_CRP"/>
    <property type="match status" value="1"/>
</dbReference>
<evidence type="ECO:0000313" key="7">
    <source>
        <dbReference type="Proteomes" id="UP001431902"/>
    </source>
</evidence>
<feature type="coiled-coil region" evidence="4">
    <location>
        <begin position="369"/>
        <end position="396"/>
    </location>
</feature>
<dbReference type="PANTHER" id="PTHR24567">
    <property type="entry name" value="CRP FAMILY TRANSCRIPTIONAL REGULATORY PROTEIN"/>
    <property type="match status" value="1"/>
</dbReference>
<accession>A0ABT6X5B4</accession>
<name>A0ABT6X5B4_9BURK</name>
<dbReference type="InterPro" id="IPR012318">
    <property type="entry name" value="HTH_CRP"/>
</dbReference>
<protein>
    <submittedName>
        <fullName evidence="6">Helix-turn-helix domain-containing protein</fullName>
    </submittedName>
</protein>
<dbReference type="InterPro" id="IPR000595">
    <property type="entry name" value="cNMP-bd_dom"/>
</dbReference>
<dbReference type="SMART" id="SM00091">
    <property type="entry name" value="PAS"/>
    <property type="match status" value="1"/>
</dbReference>
<evidence type="ECO:0000256" key="4">
    <source>
        <dbReference type="SAM" id="Coils"/>
    </source>
</evidence>
<feature type="domain" description="HTH crp-type" evidence="5">
    <location>
        <begin position="148"/>
        <end position="214"/>
    </location>
</feature>
<evidence type="ECO:0000256" key="1">
    <source>
        <dbReference type="ARBA" id="ARBA00023015"/>
    </source>
</evidence>
<proteinExistence type="predicted"/>
<dbReference type="PROSITE" id="PS51063">
    <property type="entry name" value="HTH_CRP_2"/>
    <property type="match status" value="1"/>
</dbReference>
<dbReference type="SMART" id="SM00100">
    <property type="entry name" value="cNMP"/>
    <property type="match status" value="1"/>
</dbReference>
<dbReference type="SUPFAM" id="SSF55785">
    <property type="entry name" value="PYP-like sensor domain (PAS domain)"/>
    <property type="match status" value="1"/>
</dbReference>
<organism evidence="6 7">
    <name type="scientific">Limnohabitans lacus</name>
    <dbReference type="NCBI Taxonomy" id="3045173"/>
    <lineage>
        <taxon>Bacteria</taxon>
        <taxon>Pseudomonadati</taxon>
        <taxon>Pseudomonadota</taxon>
        <taxon>Betaproteobacteria</taxon>
        <taxon>Burkholderiales</taxon>
        <taxon>Comamonadaceae</taxon>
        <taxon>Limnohabitans</taxon>
    </lineage>
</organism>
<dbReference type="InterPro" id="IPR050397">
    <property type="entry name" value="Env_Response_Regulators"/>
</dbReference>
<dbReference type="InterPro" id="IPR036388">
    <property type="entry name" value="WH-like_DNA-bd_sf"/>
</dbReference>
<reference evidence="6" key="1">
    <citation type="submission" date="2023-05" db="EMBL/GenBank/DDBJ databases">
        <title>Limnohabitans sp. strain HM2-2 Genome sequencing and assembly.</title>
        <authorList>
            <person name="Jung Y."/>
        </authorList>
    </citation>
    <scope>NUCLEOTIDE SEQUENCE</scope>
    <source>
        <strain evidence="6">HM2-2</strain>
    </source>
</reference>
<dbReference type="InterPro" id="IPR014710">
    <property type="entry name" value="RmlC-like_jellyroll"/>
</dbReference>
<dbReference type="EMBL" id="JASGBH010000003">
    <property type="protein sequence ID" value="MDI9233302.1"/>
    <property type="molecule type" value="Genomic_DNA"/>
</dbReference>
<dbReference type="CDD" id="cd00130">
    <property type="entry name" value="PAS"/>
    <property type="match status" value="1"/>
</dbReference>
<sequence>MNYPIVEGARQNRILAGMPMSRYAPLSSHLKPVELSSGQVIFEADGPLDFVYFPTTCTASMVSQTQDGDSSELAMIGRDGMLGVPLALGSQTMKHRVMVQCGGQAYRMPAPVFLEELGRSVELQQLALAYVQALIMQMSQNIVCIGHHSVSERLCYWLLMNHDALPGDQLRVTHEMIANMLGVRRESVTQALGKLQAEGWVTSGRGKIGICDADGLAQGVCECYALVSRENQKLFDRLLDSFGHASQGVTAAVASSSVDGMRLQKYQDAYDFAPVGFVSLDAHCRIVQTNLAGAIMLGVQRSQTQAHDFLDFLSAQDRSVFTAFHQEVLSGKCRRHCELSLHGTERRSEMILRIEATLDEEGQECQLVLIDVTQERREAEQTLERERQQQEMLARQPYMLWFKDPQGHLISANSRLLENGDGLLNEAGLEKLDAHSMPWLFANAAPMSASPKA</sequence>
<keyword evidence="3" id="KW-0804">Transcription</keyword>
<dbReference type="InterPro" id="IPR035965">
    <property type="entry name" value="PAS-like_dom_sf"/>
</dbReference>
<dbReference type="Gene3D" id="3.30.450.20">
    <property type="entry name" value="PAS domain"/>
    <property type="match status" value="1"/>
</dbReference>
<dbReference type="Gene3D" id="1.10.10.10">
    <property type="entry name" value="Winged helix-like DNA-binding domain superfamily/Winged helix DNA-binding domain"/>
    <property type="match status" value="1"/>
</dbReference>